<gene>
    <name evidence="1" type="ORF">EVOR1521_LOCUS27695</name>
</gene>
<comment type="caution">
    <text evidence="1">The sequence shown here is derived from an EMBL/GenBank/DDBJ whole genome shotgun (WGS) entry which is preliminary data.</text>
</comment>
<proteinExistence type="predicted"/>
<protein>
    <submittedName>
        <fullName evidence="1">Uncharacterized protein</fullName>
    </submittedName>
</protein>
<keyword evidence="2" id="KW-1185">Reference proteome</keyword>
<name>A0AA36JH28_9DINO</name>
<evidence type="ECO:0000313" key="1">
    <source>
        <dbReference type="EMBL" id="CAJ1405507.1"/>
    </source>
</evidence>
<accession>A0AA36JH28</accession>
<dbReference type="EMBL" id="CAUJNA010003588">
    <property type="protein sequence ID" value="CAJ1405507.1"/>
    <property type="molecule type" value="Genomic_DNA"/>
</dbReference>
<sequence>MVICRGALQRPKQTDHRSIVPDVLQQVKSLRAGNVVTLRVVSLARRRFLQALALALAPNGPSSIRLVRFCFLLWPEPRASVAVAFRACRRAETPWWPVPHWTA</sequence>
<organism evidence="1 2">
    <name type="scientific">Effrenium voratum</name>
    <dbReference type="NCBI Taxonomy" id="2562239"/>
    <lineage>
        <taxon>Eukaryota</taxon>
        <taxon>Sar</taxon>
        <taxon>Alveolata</taxon>
        <taxon>Dinophyceae</taxon>
        <taxon>Suessiales</taxon>
        <taxon>Symbiodiniaceae</taxon>
        <taxon>Effrenium</taxon>
    </lineage>
</organism>
<dbReference type="Proteomes" id="UP001178507">
    <property type="component" value="Unassembled WGS sequence"/>
</dbReference>
<dbReference type="AlphaFoldDB" id="A0AA36JH28"/>
<reference evidence="1" key="1">
    <citation type="submission" date="2023-08" db="EMBL/GenBank/DDBJ databases">
        <authorList>
            <person name="Chen Y."/>
            <person name="Shah S."/>
            <person name="Dougan E. K."/>
            <person name="Thang M."/>
            <person name="Chan C."/>
        </authorList>
    </citation>
    <scope>NUCLEOTIDE SEQUENCE</scope>
</reference>
<evidence type="ECO:0000313" key="2">
    <source>
        <dbReference type="Proteomes" id="UP001178507"/>
    </source>
</evidence>